<reference evidence="2" key="1">
    <citation type="submission" date="2014-05" db="EMBL/GenBank/DDBJ databases">
        <title>Whole genome sequencing of Lactobacillus casei NRIC0644.</title>
        <authorList>
            <person name="Atarashi H."/>
            <person name="Yoshida Y."/>
            <person name="Fujimura S."/>
            <person name="Tanaka N."/>
            <person name="Shiwa Y."/>
            <person name="Yoshikawa H."/>
            <person name="Okada S."/>
            <person name="Nakagawa J."/>
        </authorList>
    </citation>
    <scope>NUCLEOTIDE SEQUENCE [LARGE SCALE GENOMIC DNA]</scope>
    <source>
        <strain evidence="2">NRIC0644</strain>
    </source>
</reference>
<dbReference type="Proteomes" id="UP000032552">
    <property type="component" value="Unassembled WGS sequence"/>
</dbReference>
<gene>
    <name evidence="1" type="ORF">LC0644_0645</name>
</gene>
<dbReference type="EMBL" id="BAYM01000039">
    <property type="protein sequence ID" value="GAN36056.1"/>
    <property type="molecule type" value="Genomic_DNA"/>
</dbReference>
<accession>A0A0C9PM55</accession>
<proteinExistence type="predicted"/>
<organism evidence="1 2">
    <name type="scientific">Lacticaseibacillus paracasei NRIC 0644</name>
    <dbReference type="NCBI Taxonomy" id="1435038"/>
    <lineage>
        <taxon>Bacteria</taxon>
        <taxon>Bacillati</taxon>
        <taxon>Bacillota</taxon>
        <taxon>Bacilli</taxon>
        <taxon>Lactobacillales</taxon>
        <taxon>Lactobacillaceae</taxon>
        <taxon>Lacticaseibacillus</taxon>
    </lineage>
</organism>
<sequence length="83" mass="9621">MWEELISEDSFNSNTRAKNIGRKYRIVFYRLQPDFFATPSDQFNQLNLIIASGYLQASVQIDLANYKSFLELELVISLLLTVV</sequence>
<comment type="caution">
    <text evidence="1">The sequence shown here is derived from an EMBL/GenBank/DDBJ whole genome shotgun (WGS) entry which is preliminary data.</text>
</comment>
<dbReference type="RefSeq" id="WP_016363863.1">
    <property type="nucleotide sequence ID" value="NZ_BAYM01000039.1"/>
</dbReference>
<evidence type="ECO:0000313" key="1">
    <source>
        <dbReference type="EMBL" id="GAN36056.1"/>
    </source>
</evidence>
<name>A0A0C9PM55_LACPA</name>
<protein>
    <submittedName>
        <fullName evidence="1">Uncharacterized protein</fullName>
    </submittedName>
</protein>
<evidence type="ECO:0000313" key="2">
    <source>
        <dbReference type="Proteomes" id="UP000032552"/>
    </source>
</evidence>
<dbReference type="AlphaFoldDB" id="A0A0C9PM55"/>